<dbReference type="InParanoid" id="A0A2P5FGM8"/>
<reference evidence="2" key="1">
    <citation type="submission" date="2016-06" db="EMBL/GenBank/DDBJ databases">
        <title>Parallel loss of symbiosis genes in relatives of nitrogen-fixing non-legume Parasponia.</title>
        <authorList>
            <person name="Van Velzen R."/>
            <person name="Holmer R."/>
            <person name="Bu F."/>
            <person name="Rutten L."/>
            <person name="Van Zeijl A."/>
            <person name="Liu W."/>
            <person name="Santuari L."/>
            <person name="Cao Q."/>
            <person name="Sharma T."/>
            <person name="Shen D."/>
            <person name="Roswanjaya Y."/>
            <person name="Wardhani T."/>
            <person name="Kalhor M.S."/>
            <person name="Jansen J."/>
            <person name="Van den Hoogen J."/>
            <person name="Gungor B."/>
            <person name="Hartog M."/>
            <person name="Hontelez J."/>
            <person name="Verver J."/>
            <person name="Yang W.-C."/>
            <person name="Schijlen E."/>
            <person name="Repin R."/>
            <person name="Schilthuizen M."/>
            <person name="Schranz E."/>
            <person name="Heidstra R."/>
            <person name="Miyata K."/>
            <person name="Fedorova E."/>
            <person name="Kohlen W."/>
            <person name="Bisseling T."/>
            <person name="Smit S."/>
            <person name="Geurts R."/>
        </authorList>
    </citation>
    <scope>NUCLEOTIDE SEQUENCE [LARGE SCALE GENOMIC DNA]</scope>
    <source>
        <strain evidence="2">cv. RG33-2</strain>
    </source>
</reference>
<dbReference type="Proteomes" id="UP000237000">
    <property type="component" value="Unassembled WGS sequence"/>
</dbReference>
<organism evidence="1 2">
    <name type="scientific">Trema orientale</name>
    <name type="common">Charcoal tree</name>
    <name type="synonym">Celtis orientalis</name>
    <dbReference type="NCBI Taxonomy" id="63057"/>
    <lineage>
        <taxon>Eukaryota</taxon>
        <taxon>Viridiplantae</taxon>
        <taxon>Streptophyta</taxon>
        <taxon>Embryophyta</taxon>
        <taxon>Tracheophyta</taxon>
        <taxon>Spermatophyta</taxon>
        <taxon>Magnoliopsida</taxon>
        <taxon>eudicotyledons</taxon>
        <taxon>Gunneridae</taxon>
        <taxon>Pentapetalae</taxon>
        <taxon>rosids</taxon>
        <taxon>fabids</taxon>
        <taxon>Rosales</taxon>
        <taxon>Cannabaceae</taxon>
        <taxon>Trema</taxon>
    </lineage>
</organism>
<protein>
    <submittedName>
        <fullName evidence="1">Uncharacterized protein</fullName>
    </submittedName>
</protein>
<evidence type="ECO:0000313" key="1">
    <source>
        <dbReference type="EMBL" id="PON96938.1"/>
    </source>
</evidence>
<dbReference type="AlphaFoldDB" id="A0A2P5FGM8"/>
<proteinExistence type="predicted"/>
<sequence>MLVFASLAVKRKSKEEDKIKQKETQEAMLSNLVISPSTFCPCLPSSSILTCRETRTLSHSVTNPLADIGPPKLMLHGSGLVFWSLKMSRMAMFKSSTHVTVLDPIA</sequence>
<comment type="caution">
    <text evidence="1">The sequence shown here is derived from an EMBL/GenBank/DDBJ whole genome shotgun (WGS) entry which is preliminary data.</text>
</comment>
<gene>
    <name evidence="1" type="ORF">TorRG33x02_073170</name>
</gene>
<name>A0A2P5FGM8_TREOI</name>
<keyword evidence="2" id="KW-1185">Reference proteome</keyword>
<dbReference type="OrthoDB" id="10305611at2759"/>
<accession>A0A2P5FGM8</accession>
<dbReference type="EMBL" id="JXTC01000035">
    <property type="protein sequence ID" value="PON96938.1"/>
    <property type="molecule type" value="Genomic_DNA"/>
</dbReference>
<evidence type="ECO:0000313" key="2">
    <source>
        <dbReference type="Proteomes" id="UP000237000"/>
    </source>
</evidence>